<keyword evidence="3" id="KW-1185">Reference proteome</keyword>
<name>A0ABW1GMB9_9ACTN</name>
<proteinExistence type="predicted"/>
<comment type="caution">
    <text evidence="2">The sequence shown here is derived from an EMBL/GenBank/DDBJ whole genome shotgun (WGS) entry which is preliminary data.</text>
</comment>
<dbReference type="RefSeq" id="WP_344511441.1">
    <property type="nucleotide sequence ID" value="NZ_BAAATU010000020.1"/>
</dbReference>
<evidence type="ECO:0000313" key="3">
    <source>
        <dbReference type="Proteomes" id="UP001596200"/>
    </source>
</evidence>
<reference evidence="3" key="1">
    <citation type="journal article" date="2019" name="Int. J. Syst. Evol. Microbiol.">
        <title>The Global Catalogue of Microorganisms (GCM) 10K type strain sequencing project: providing services to taxonomists for standard genome sequencing and annotation.</title>
        <authorList>
            <consortium name="The Broad Institute Genomics Platform"/>
            <consortium name="The Broad Institute Genome Sequencing Center for Infectious Disease"/>
            <person name="Wu L."/>
            <person name="Ma J."/>
        </authorList>
    </citation>
    <scope>NUCLEOTIDE SEQUENCE [LARGE SCALE GENOMIC DNA]</scope>
    <source>
        <strain evidence="3">JCM 4147</strain>
    </source>
</reference>
<dbReference type="Proteomes" id="UP001596200">
    <property type="component" value="Unassembled WGS sequence"/>
</dbReference>
<accession>A0ABW1GMB9</accession>
<dbReference type="EMBL" id="JBHSPU010000014">
    <property type="protein sequence ID" value="MFC5914569.1"/>
    <property type="molecule type" value="Genomic_DNA"/>
</dbReference>
<evidence type="ECO:0000256" key="1">
    <source>
        <dbReference type="SAM" id="MobiDB-lite"/>
    </source>
</evidence>
<protein>
    <submittedName>
        <fullName evidence="2">Uncharacterized protein</fullName>
    </submittedName>
</protein>
<feature type="region of interest" description="Disordered" evidence="1">
    <location>
        <begin position="177"/>
        <end position="206"/>
    </location>
</feature>
<sequence>MIVSLESLVPTAGPQGSRTYADWVAVHDPDAAGTARELIEDMRTGLGRSWTKPGRFLDAMAARARRLPPAHLPWFWDTVGHRLIGCGSRPGGRAYAAARAAEAEHGLPVDPGYRRANALLFAAGGAMHAKEFGAHQRFLAETLEPSAAHTALGPVFKLPSAVRRPARTLAALSGSPRYIQYRGDPPPCDRTHRTPHGPASGRTTAA</sequence>
<gene>
    <name evidence="2" type="ORF">ACFP1B_14160</name>
</gene>
<evidence type="ECO:0000313" key="2">
    <source>
        <dbReference type="EMBL" id="MFC5914569.1"/>
    </source>
</evidence>
<organism evidence="2 3">
    <name type="scientific">Streptomyces pulveraceus</name>
    <dbReference type="NCBI Taxonomy" id="68258"/>
    <lineage>
        <taxon>Bacteria</taxon>
        <taxon>Bacillati</taxon>
        <taxon>Actinomycetota</taxon>
        <taxon>Actinomycetes</taxon>
        <taxon>Kitasatosporales</taxon>
        <taxon>Streptomycetaceae</taxon>
        <taxon>Streptomyces</taxon>
    </lineage>
</organism>